<feature type="transmembrane region" description="Helical" evidence="1">
    <location>
        <begin position="176"/>
        <end position="195"/>
    </location>
</feature>
<evidence type="ECO:0000313" key="4">
    <source>
        <dbReference type="Proteomes" id="UP000217979"/>
    </source>
</evidence>
<dbReference type="Proteomes" id="UP000217979">
    <property type="component" value="Chromosome"/>
</dbReference>
<dbReference type="EMBL" id="CP023525">
    <property type="protein sequence ID" value="ATF94579.1"/>
    <property type="molecule type" value="Genomic_DNA"/>
</dbReference>
<accession>A0A291E3V4</accession>
<feature type="transmembrane region" description="Helical" evidence="1">
    <location>
        <begin position="12"/>
        <end position="34"/>
    </location>
</feature>
<keyword evidence="1" id="KW-1133">Transmembrane helix</keyword>
<dbReference type="RefSeq" id="WP_061276916.1">
    <property type="nucleotide sequence ID" value="NZ_CP023525.1"/>
</dbReference>
<reference evidence="2 4" key="1">
    <citation type="submission" date="2017-09" db="EMBL/GenBank/DDBJ databases">
        <title>FDA dAtabase for Regulatory Grade micrObial Sequences (FDA-ARGOS): Supporting development and validation of Infectious Disease Dx tests.</title>
        <authorList>
            <person name="Minogue T."/>
            <person name="Wolcott M."/>
            <person name="Wasieloski L."/>
            <person name="Aguilar W."/>
            <person name="Moore D."/>
            <person name="Tallon L."/>
            <person name="Sadzewicz L."/>
            <person name="Ott S."/>
            <person name="Zhao X."/>
            <person name="Nagaraj S."/>
            <person name="Vavikolanu K."/>
            <person name="Aluvathingal J."/>
            <person name="Nadendla S."/>
            <person name="Sichtig H."/>
        </authorList>
    </citation>
    <scope>NUCLEOTIDE SEQUENCE [LARGE SCALE GENOMIC DNA]</scope>
    <source>
        <strain evidence="2 4">FDAARGOS_392</strain>
    </source>
</reference>
<keyword evidence="1" id="KW-0472">Membrane</keyword>
<evidence type="ECO:0000313" key="3">
    <source>
        <dbReference type="EMBL" id="SQA98046.1"/>
    </source>
</evidence>
<sequence>MDLLANISVLKLVATAIIGYVVKMVLDWAIKIFVSPRPTRKYRFDKISCETKVDILDKIKALVMAESDSPDASKSAIRIQIKFLYEQMGIYLPVWHCHQLIACMAQENIGSQDVWLNGFLKNPVIGRCPVEGFYINKKAVKWSYVAIALFSMISISVLVYAGLSTLQALLHTKQEFQFFMFLLIYSVAITFFIGLSVNEVENIWLGVKFGKIFERWVRDTITSSEPGVSTVITPPLKLHHEE</sequence>
<dbReference type="AlphaFoldDB" id="A0A291E3V4"/>
<dbReference type="EMBL" id="UAVU01000003">
    <property type="protein sequence ID" value="SQA98046.1"/>
    <property type="molecule type" value="Genomic_DNA"/>
</dbReference>
<protein>
    <submittedName>
        <fullName evidence="2">Uncharacterized protein</fullName>
    </submittedName>
</protein>
<gene>
    <name evidence="2" type="ORF">CO704_22060</name>
    <name evidence="3" type="ORF">NCTC12120_01897</name>
</gene>
<name>A0A291E3V4_9ENTR</name>
<proteinExistence type="predicted"/>
<evidence type="ECO:0000313" key="5">
    <source>
        <dbReference type="Proteomes" id="UP000251197"/>
    </source>
</evidence>
<evidence type="ECO:0000256" key="1">
    <source>
        <dbReference type="SAM" id="Phobius"/>
    </source>
</evidence>
<dbReference type="Proteomes" id="UP000251197">
    <property type="component" value="Unassembled WGS sequence"/>
</dbReference>
<reference evidence="3 5" key="2">
    <citation type="submission" date="2018-06" db="EMBL/GenBank/DDBJ databases">
        <authorList>
            <consortium name="Pathogen Informatics"/>
            <person name="Doyle S."/>
        </authorList>
    </citation>
    <scope>NUCLEOTIDE SEQUENCE [LARGE SCALE GENOMIC DNA]</scope>
    <source>
        <strain evidence="3 5">NCTC12120</strain>
    </source>
</reference>
<evidence type="ECO:0000313" key="2">
    <source>
        <dbReference type="EMBL" id="ATF94579.1"/>
    </source>
</evidence>
<organism evidence="2 4">
    <name type="scientific">Cedecea neteri</name>
    <dbReference type="NCBI Taxonomy" id="158822"/>
    <lineage>
        <taxon>Bacteria</taxon>
        <taxon>Pseudomonadati</taxon>
        <taxon>Pseudomonadota</taxon>
        <taxon>Gammaproteobacteria</taxon>
        <taxon>Enterobacterales</taxon>
        <taxon>Enterobacteriaceae</taxon>
        <taxon>Cedecea</taxon>
    </lineage>
</organism>
<feature type="transmembrane region" description="Helical" evidence="1">
    <location>
        <begin position="144"/>
        <end position="170"/>
    </location>
</feature>
<keyword evidence="1" id="KW-0812">Transmembrane</keyword>